<organism evidence="19 20">
    <name type="scientific">Bordetella genomosp. 4</name>
    <dbReference type="NCBI Taxonomy" id="463044"/>
    <lineage>
        <taxon>Bacteria</taxon>
        <taxon>Pseudomonadati</taxon>
        <taxon>Pseudomonadota</taxon>
        <taxon>Betaproteobacteria</taxon>
        <taxon>Burkholderiales</taxon>
        <taxon>Alcaligenaceae</taxon>
        <taxon>Bordetella</taxon>
    </lineage>
</organism>
<keyword evidence="3 14" id="KW-0813">Transport</keyword>
<feature type="signal peptide" evidence="16">
    <location>
        <begin position="1"/>
        <end position="30"/>
    </location>
</feature>
<evidence type="ECO:0000256" key="16">
    <source>
        <dbReference type="SAM" id="SignalP"/>
    </source>
</evidence>
<dbReference type="OrthoDB" id="9760620at2"/>
<dbReference type="InterPro" id="IPR012910">
    <property type="entry name" value="Plug_dom"/>
</dbReference>
<feature type="domain" description="TonB-dependent receptor-like beta-barrel" evidence="17">
    <location>
        <begin position="231"/>
        <end position="668"/>
    </location>
</feature>
<comment type="similarity">
    <text evidence="2 14 15">Belongs to the TonB-dependent receptor family.</text>
</comment>
<dbReference type="Pfam" id="PF00593">
    <property type="entry name" value="TonB_dep_Rec_b-barrel"/>
    <property type="match status" value="1"/>
</dbReference>
<evidence type="ECO:0000256" key="5">
    <source>
        <dbReference type="ARBA" id="ARBA00022496"/>
    </source>
</evidence>
<evidence type="ECO:0000256" key="7">
    <source>
        <dbReference type="ARBA" id="ARBA00022729"/>
    </source>
</evidence>
<evidence type="ECO:0000256" key="2">
    <source>
        <dbReference type="ARBA" id="ARBA00009810"/>
    </source>
</evidence>
<evidence type="ECO:0000259" key="17">
    <source>
        <dbReference type="Pfam" id="PF00593"/>
    </source>
</evidence>
<evidence type="ECO:0000256" key="11">
    <source>
        <dbReference type="ARBA" id="ARBA00023136"/>
    </source>
</evidence>
<dbReference type="InterPro" id="IPR039426">
    <property type="entry name" value="TonB-dep_rcpt-like"/>
</dbReference>
<evidence type="ECO:0000256" key="12">
    <source>
        <dbReference type="ARBA" id="ARBA00023170"/>
    </source>
</evidence>
<evidence type="ECO:0000256" key="15">
    <source>
        <dbReference type="RuleBase" id="RU003357"/>
    </source>
</evidence>
<dbReference type="Pfam" id="PF07715">
    <property type="entry name" value="Plug"/>
    <property type="match status" value="1"/>
</dbReference>
<keyword evidence="9" id="KW-0406">Ion transport</keyword>
<evidence type="ECO:0000256" key="14">
    <source>
        <dbReference type="PROSITE-ProRule" id="PRU01360"/>
    </source>
</evidence>
<dbReference type="PANTHER" id="PTHR32552:SF68">
    <property type="entry name" value="FERRICHROME OUTER MEMBRANE TRANSPORTER_PHAGE RECEPTOR"/>
    <property type="match status" value="1"/>
</dbReference>
<dbReference type="Gene3D" id="2.170.130.10">
    <property type="entry name" value="TonB-dependent receptor, plug domain"/>
    <property type="match status" value="1"/>
</dbReference>
<evidence type="ECO:0000259" key="18">
    <source>
        <dbReference type="Pfam" id="PF07715"/>
    </source>
</evidence>
<evidence type="ECO:0000256" key="4">
    <source>
        <dbReference type="ARBA" id="ARBA00022452"/>
    </source>
</evidence>
<dbReference type="Gene3D" id="2.40.170.20">
    <property type="entry name" value="TonB-dependent receptor, beta-barrel domain"/>
    <property type="match status" value="1"/>
</dbReference>
<dbReference type="RefSeq" id="WP_094820678.1">
    <property type="nucleotide sequence ID" value="NZ_NEVO01000005.1"/>
</dbReference>
<evidence type="ECO:0000256" key="9">
    <source>
        <dbReference type="ARBA" id="ARBA00023065"/>
    </source>
</evidence>
<dbReference type="InterPro" id="IPR036942">
    <property type="entry name" value="Beta-barrel_TonB_sf"/>
</dbReference>
<dbReference type="Proteomes" id="UP000216885">
    <property type="component" value="Unassembled WGS sequence"/>
</dbReference>
<feature type="domain" description="TonB-dependent receptor plug" evidence="18">
    <location>
        <begin position="49"/>
        <end position="160"/>
    </location>
</feature>
<accession>A0A261U1C3</accession>
<keyword evidence="7 16" id="KW-0732">Signal</keyword>
<dbReference type="SUPFAM" id="SSF56935">
    <property type="entry name" value="Porins"/>
    <property type="match status" value="1"/>
</dbReference>
<keyword evidence="4 14" id="KW-1134">Transmembrane beta strand</keyword>
<evidence type="ECO:0000256" key="8">
    <source>
        <dbReference type="ARBA" id="ARBA00023004"/>
    </source>
</evidence>
<evidence type="ECO:0000256" key="10">
    <source>
        <dbReference type="ARBA" id="ARBA00023077"/>
    </source>
</evidence>
<evidence type="ECO:0000313" key="19">
    <source>
        <dbReference type="EMBL" id="OZI54663.1"/>
    </source>
</evidence>
<keyword evidence="12 19" id="KW-0675">Receptor</keyword>
<dbReference type="InterPro" id="IPR037066">
    <property type="entry name" value="Plug_dom_sf"/>
</dbReference>
<dbReference type="GO" id="GO:0009279">
    <property type="term" value="C:cell outer membrane"/>
    <property type="evidence" value="ECO:0007669"/>
    <property type="project" value="UniProtKB-SubCell"/>
</dbReference>
<keyword evidence="10 15" id="KW-0798">TonB box</keyword>
<comment type="caution">
    <text evidence="19">The sequence shown here is derived from an EMBL/GenBank/DDBJ whole genome shotgun (WGS) entry which is preliminary data.</text>
</comment>
<name>A0A261U1C3_9BORD</name>
<gene>
    <name evidence="19" type="ORF">CAL20_16970</name>
</gene>
<evidence type="ECO:0000313" key="20">
    <source>
        <dbReference type="Proteomes" id="UP000216885"/>
    </source>
</evidence>
<sequence>MPHSPSAQRFSWFGLACHSTLWFSASAALAQTPTLEPVITTSTRYDTNVLDTPASVNIVDGVQLRADNLQINLSDSMGSVPGLQIQNRQNYAQDLQLSIRGFGARSTFGVRGIKIFVDGIPATMPDGQGQTSNIDIASADHVEVLRGPFSALYGNASGGVLLVETETGKAPPTLQANFGAGSYGTYHYGVKASGATDQFDYVVSANRFTTDGYRDHSSSRKNLGNAKLGIQLDDDSRLTVVANSVDLTAQDPLGLTREQYESDPRQATPQADLYNTRKTVQQTQGGLVYERQMDADNELRAMVYYGQRHTVQYQSIPAIVQANPQQAGGVIDLRREYAGADLRWTSHLSLAGQPFTLIGGVSYDTLSERRKGYENFLGSASNPTELGVKGALRRNETNDVDSLDPYLQASWQFAPDWTLDAGLRYSTVGFDSDDHYVNAANGDDSGSARYRKALPMAALRYQFTPKTMAYVSYGRGFETPTTNELSYRPDGESGLNLGLRPALSNNYEAGIKTELGNGILSLAAFHIDTRDEIVSAGSLNGRTSYRNAGRTRRDGAELGWSGTVASNWRADLAYTWINARYRDSVDNSDIRAGNKIPGIASQMLYGALAWAPDEGWRAGIEGRYLSKIYVNDANSDTAPGYFVASVSTGYLWRQGPWEWNAYARVDNLFDRDYVGSVIVNDGNDRYFEPAPGRNWSAGLSVSYQF</sequence>
<dbReference type="PANTHER" id="PTHR32552">
    <property type="entry name" value="FERRICHROME IRON RECEPTOR-RELATED"/>
    <property type="match status" value="1"/>
</dbReference>
<dbReference type="CDD" id="cd01347">
    <property type="entry name" value="ligand_gated_channel"/>
    <property type="match status" value="1"/>
</dbReference>
<keyword evidence="6 14" id="KW-0812">Transmembrane</keyword>
<dbReference type="InterPro" id="IPR000531">
    <property type="entry name" value="Beta-barrel_TonB"/>
</dbReference>
<evidence type="ECO:0000256" key="6">
    <source>
        <dbReference type="ARBA" id="ARBA00022692"/>
    </source>
</evidence>
<evidence type="ECO:0000256" key="3">
    <source>
        <dbReference type="ARBA" id="ARBA00022448"/>
    </source>
</evidence>
<protein>
    <submittedName>
        <fullName evidence="19">TonB-dependent siderophore receptor</fullName>
    </submittedName>
</protein>
<evidence type="ECO:0000256" key="13">
    <source>
        <dbReference type="ARBA" id="ARBA00023237"/>
    </source>
</evidence>
<comment type="subcellular location">
    <subcellularLocation>
        <location evidence="1 14">Cell outer membrane</location>
        <topology evidence="1 14">Multi-pass membrane protein</topology>
    </subcellularLocation>
</comment>
<keyword evidence="8" id="KW-0408">Iron</keyword>
<keyword evidence="11 14" id="KW-0472">Membrane</keyword>
<feature type="chain" id="PRO_5013238182" evidence="16">
    <location>
        <begin position="31"/>
        <end position="705"/>
    </location>
</feature>
<evidence type="ECO:0000256" key="1">
    <source>
        <dbReference type="ARBA" id="ARBA00004571"/>
    </source>
</evidence>
<dbReference type="GO" id="GO:0015344">
    <property type="term" value="F:siderophore uptake transmembrane transporter activity"/>
    <property type="evidence" value="ECO:0007669"/>
    <property type="project" value="TreeGrafter"/>
</dbReference>
<dbReference type="EMBL" id="NEVQ01000016">
    <property type="protein sequence ID" value="OZI54663.1"/>
    <property type="molecule type" value="Genomic_DNA"/>
</dbReference>
<keyword evidence="5" id="KW-0410">Iron transport</keyword>
<reference evidence="19 20" key="1">
    <citation type="submission" date="2017-05" db="EMBL/GenBank/DDBJ databases">
        <title>Complete and WGS of Bordetella genogroups.</title>
        <authorList>
            <person name="Spilker T."/>
            <person name="LiPuma J."/>
        </authorList>
    </citation>
    <scope>NUCLEOTIDE SEQUENCE [LARGE SCALE GENOMIC DNA]</scope>
    <source>
        <strain evidence="19 20">AU9919</strain>
    </source>
</reference>
<proteinExistence type="inferred from homology"/>
<dbReference type="AlphaFoldDB" id="A0A261U1C3"/>
<dbReference type="PROSITE" id="PS52016">
    <property type="entry name" value="TONB_DEPENDENT_REC_3"/>
    <property type="match status" value="1"/>
</dbReference>
<keyword evidence="20" id="KW-1185">Reference proteome</keyword>
<keyword evidence="13 14" id="KW-0998">Cell outer membrane</keyword>